<gene>
    <name evidence="2" type="ORF">BFJ68_g17785</name>
</gene>
<dbReference type="EMBL" id="MRCY01000737">
    <property type="protein sequence ID" value="RKK79745.1"/>
    <property type="molecule type" value="Genomic_DNA"/>
</dbReference>
<dbReference type="VEuPathDB" id="FungiDB:FOZG_17462"/>
<dbReference type="VEuPathDB" id="FungiDB:FOC4_g10000082"/>
<comment type="caution">
    <text evidence="2">The sequence shown here is derived from an EMBL/GenBank/DDBJ whole genome shotgun (WGS) entry which is preliminary data.</text>
</comment>
<feature type="region of interest" description="Disordered" evidence="1">
    <location>
        <begin position="821"/>
        <end position="860"/>
    </location>
</feature>
<dbReference type="VEuPathDB" id="FungiDB:FOMG_17638"/>
<dbReference type="VEuPathDB" id="FungiDB:FOIG_16266"/>
<feature type="compositionally biased region" description="Polar residues" evidence="1">
    <location>
        <begin position="895"/>
        <end position="905"/>
    </location>
</feature>
<dbReference type="VEuPathDB" id="FungiDB:HZS61_011320"/>
<evidence type="ECO:0000313" key="2">
    <source>
        <dbReference type="EMBL" id="RKK79745.1"/>
    </source>
</evidence>
<evidence type="ECO:0000313" key="3">
    <source>
        <dbReference type="Proteomes" id="UP000285860"/>
    </source>
</evidence>
<feature type="region of interest" description="Disordered" evidence="1">
    <location>
        <begin position="769"/>
        <end position="804"/>
    </location>
</feature>
<dbReference type="AlphaFoldDB" id="A0A420NHI8"/>
<feature type="compositionally biased region" description="Acidic residues" evidence="1">
    <location>
        <begin position="846"/>
        <end position="860"/>
    </location>
</feature>
<dbReference type="Proteomes" id="UP000285860">
    <property type="component" value="Unassembled WGS sequence"/>
</dbReference>
<feature type="region of interest" description="Disordered" evidence="1">
    <location>
        <begin position="888"/>
        <end position="944"/>
    </location>
</feature>
<dbReference type="VEuPathDB" id="FungiDB:FOXG_14987"/>
<feature type="compositionally biased region" description="Low complexity" evidence="1">
    <location>
        <begin position="924"/>
        <end position="936"/>
    </location>
</feature>
<feature type="non-terminal residue" evidence="2">
    <location>
        <position position="996"/>
    </location>
</feature>
<feature type="compositionally biased region" description="Acidic residues" evidence="1">
    <location>
        <begin position="769"/>
        <end position="785"/>
    </location>
</feature>
<dbReference type="VEuPathDB" id="FungiDB:FOMG_19259"/>
<feature type="compositionally biased region" description="Basic and acidic residues" evidence="1">
    <location>
        <begin position="828"/>
        <end position="845"/>
    </location>
</feature>
<dbReference type="VEuPathDB" id="FungiDB:FOXG_16459"/>
<dbReference type="VEuPathDB" id="FungiDB:FOIG_16264"/>
<reference evidence="2 3" key="1">
    <citation type="journal article" date="2018" name="Sci. Rep.">
        <title>Characterisation of pathogen-specific regions and novel effector candidates in Fusarium oxysporum f. sp. cepae.</title>
        <authorList>
            <person name="Armitage A.D."/>
            <person name="Taylor A."/>
            <person name="Sobczyk M.K."/>
            <person name="Baxter L."/>
            <person name="Greenfield B.P."/>
            <person name="Bates H.J."/>
            <person name="Wilson F."/>
            <person name="Jackson A.C."/>
            <person name="Ott S."/>
            <person name="Harrison R.J."/>
            <person name="Clarkson J.P."/>
        </authorList>
    </citation>
    <scope>NUCLEOTIDE SEQUENCE [LARGE SCALE GENOMIC DNA]</scope>
    <source>
        <strain evidence="2 3">Fo_A28</strain>
    </source>
</reference>
<evidence type="ECO:0000256" key="1">
    <source>
        <dbReference type="SAM" id="MobiDB-lite"/>
    </source>
</evidence>
<name>A0A420NHI8_FUSOX</name>
<protein>
    <submittedName>
        <fullName evidence="2">Uncharacterized protein</fullName>
    </submittedName>
</protein>
<dbReference type="VEuPathDB" id="FungiDB:HZS61_007242"/>
<accession>A0A420NHI8</accession>
<organism evidence="2 3">
    <name type="scientific">Fusarium oxysporum</name>
    <name type="common">Fusarium vascular wilt</name>
    <dbReference type="NCBI Taxonomy" id="5507"/>
    <lineage>
        <taxon>Eukaryota</taxon>
        <taxon>Fungi</taxon>
        <taxon>Dikarya</taxon>
        <taxon>Ascomycota</taxon>
        <taxon>Pezizomycotina</taxon>
        <taxon>Sordariomycetes</taxon>
        <taxon>Hypocreomycetidae</taxon>
        <taxon>Hypocreales</taxon>
        <taxon>Nectriaceae</taxon>
        <taxon>Fusarium</taxon>
        <taxon>Fusarium oxysporum species complex</taxon>
    </lineage>
</organism>
<proteinExistence type="predicted"/>
<sequence length="996" mass="113804">MLSSYGIRKEVTLRFDIILVMWASGCFQATHENSIGPLDQTAPLEDELDVRHLPFWTIPTKDINAIIFAQAARFVLPLDHLFFQAGTGLSEQRAQSDLAQCFVGEKMLSYDQWIWLARWTVPSKSSRHREELIERQGLGLENVVKTSGMLWIPPNKMDWQRGHLALDVLLDFVDVFFQNWLKEARTAFESDRSQDAEELLERAFSLATEEIARAYHQHVLLKLQSYWERDRARIGQDKLPPLSRLQECIEDSATEDGQIVTAQTIWEIYAEGWSLYAEVCADADPNKLPQELPYWMTTRTYVPPHDRWSSFVFHHLFHRGKTPSWNHLHFLRLYRAFKESWRAVQQYAGSFDHRFRHVVGDFIMVTLNSSQNTEVGTYKHDKPWYRGKPIFFKIQFWAPYFSPPDDNRRIPWEWVRDHKTRHPGIAPDAKSKDMTVGYFHDLESTVRRLLQAYTHESGRLYSATPACRDSICSSALNYLSKLVGPRWPTKHGPPYLLPWHLPTWKEREGGREDFLLLPIPAGTVSKEYWEIKHSRPTLLLPTRDNVARLLDVVESFPDLSVRTLEQIEWMDKMLDNIKGQFALRSHLNVKVEATAANDRGDSAKHVQGIDFDLSGRTFRIATDATREAWFIVMHPSQRAAGANNPRRRHDTTHTRTALVQGRALMLASYIKDIFLEGELLGEGVEPRWALGGKETQMIAFDKWVTFQTLFMDGWTGFLERISVQGDTFWTDHQPAFHAYDYGANINIEVNEGIANLEEETVIRPAYLDGLDDEDDESGDGYEEENSSLLATQQGWGQVGGEEQEGDVDELYNDVASQIPLNLGPGCTDADHRDVDDEADANGHHDDDDDDDNNNNNGDDDERERRFLEWMNESENTDVGQHNGTQLEDQEHQDDGQANSQQQPLSPDTGGSDDVHSRQAPDAPPSSLSRSSASAPATEDQREHDALYSPGLMRLREALEAKYNLDNISHVSYALAVDVHCTASNIYPSTEGRGALL</sequence>